<name>A0A6S6PMT7_ACEAC</name>
<evidence type="ECO:0000313" key="2">
    <source>
        <dbReference type="Proteomes" id="UP000515220"/>
    </source>
</evidence>
<keyword evidence="1" id="KW-0614">Plasmid</keyword>
<dbReference type="Proteomes" id="UP000515220">
    <property type="component" value="Plasmid pAAJCM20276_3"/>
</dbReference>
<gene>
    <name evidence="1" type="ORF">AAJCM20276_37620</name>
</gene>
<sequence>MNAAPKLKLHTTGCQTIANGSRVRDRSGQPIKLWHDQSIATANSRKGLIKAGSLPVRASKAFVRVDAIGSDTEFEKFLLLDREVLFVRRASGIADQCVRHAGKCNV</sequence>
<evidence type="ECO:0000313" key="1">
    <source>
        <dbReference type="EMBL" id="BCI69138.1"/>
    </source>
</evidence>
<dbReference type="EMBL" id="AP023329">
    <property type="protein sequence ID" value="BCI69138.1"/>
    <property type="molecule type" value="Genomic_DNA"/>
</dbReference>
<organism evidence="1 2">
    <name type="scientific">Acetobacter aceti</name>
    <dbReference type="NCBI Taxonomy" id="435"/>
    <lineage>
        <taxon>Bacteria</taxon>
        <taxon>Pseudomonadati</taxon>
        <taxon>Pseudomonadota</taxon>
        <taxon>Alphaproteobacteria</taxon>
        <taxon>Acetobacterales</taxon>
        <taxon>Acetobacteraceae</taxon>
        <taxon>Acetobacter</taxon>
        <taxon>Acetobacter subgen. Acetobacter</taxon>
    </lineage>
</organism>
<dbReference type="AlphaFoldDB" id="A0A6S6PMT7"/>
<reference evidence="1 2" key="1">
    <citation type="submission" date="2020-07" db="EMBL/GenBank/DDBJ databases">
        <title>Complete Genome Sequence of an acetic acid bacterium, Acetobacter aceti JCM20276.</title>
        <authorList>
            <person name="Hirose Y."/>
            <person name="Mihara H."/>
        </authorList>
    </citation>
    <scope>NUCLEOTIDE SEQUENCE [LARGE SCALE GENOMIC DNA]</scope>
    <source>
        <strain evidence="1 2">JCM20276</strain>
        <plasmid evidence="1 2">pAAJCM20276_3</plasmid>
    </source>
</reference>
<geneLocation type="plasmid" evidence="1 2">
    <name>pAAJCM20276_3</name>
</geneLocation>
<accession>A0A6S6PMT7</accession>
<protein>
    <submittedName>
        <fullName evidence="1">Uncharacterized protein</fullName>
    </submittedName>
</protein>
<proteinExistence type="predicted"/>